<evidence type="ECO:0000313" key="3">
    <source>
        <dbReference type="Proteomes" id="UP000736672"/>
    </source>
</evidence>
<sequence>MHRATYPAGEAGQERLGIDSKLRHPYLSRQHILPLNSPADFKATFSLNLLLTESISHSTTIMVATRPAAKAGSWYKSNAKTLQAELTNNLAAVPESIDGASLPIPGARIIIAPHAGYEFSGPCAAWAYKTLDLSRAKRVFVLGPSHTYYLEGCAATTFDKYETPFGELTVDRALAKKFEDAASMELMPQRNEVLEHSLEMHMPYLYLRCQQTFGSQDNFPKIVPVLVGSNNGPEEKEVGRALLPYLKDPENAFIISSDFCHWGHNFSYMVYSPTSSPGDLVKLRRQDRAPAGPPIHETIRAIDEAAMDGVKSGSHDAFLATLKQTKNTVCGRHPIGVMMAALELLGQEPQYQGKGRFQVIQYDRSNLVQEPDDMSVSYVSAYAVL</sequence>
<dbReference type="Gene3D" id="3.40.830.10">
    <property type="entry name" value="LigB-like"/>
    <property type="match status" value="1"/>
</dbReference>
<dbReference type="NCBIfam" id="TIGR04336">
    <property type="entry name" value="AmmeMemoSam_B"/>
    <property type="match status" value="1"/>
</dbReference>
<dbReference type="InterPro" id="IPR002737">
    <property type="entry name" value="MEMO1_fam"/>
</dbReference>
<dbReference type="PANTHER" id="PTHR11060">
    <property type="entry name" value="PROTEIN MEMO1"/>
    <property type="match status" value="1"/>
</dbReference>
<dbReference type="AlphaFoldDB" id="A0A9P9RCA6"/>
<protein>
    <submittedName>
        <fullName evidence="2">MEMO1 family</fullName>
    </submittedName>
</protein>
<proteinExistence type="inferred from homology"/>
<dbReference type="Pfam" id="PF01875">
    <property type="entry name" value="Memo"/>
    <property type="match status" value="1"/>
</dbReference>
<accession>A0A9P9RCA6</accession>
<comment type="caution">
    <text evidence="2">The sequence shown here is derived from an EMBL/GenBank/DDBJ whole genome shotgun (WGS) entry which is preliminary data.</text>
</comment>
<comment type="similarity">
    <text evidence="1">Belongs to the MEMO1 family.</text>
</comment>
<keyword evidence="3" id="KW-1185">Reference proteome</keyword>
<evidence type="ECO:0000313" key="2">
    <source>
        <dbReference type="EMBL" id="KAH7273742.1"/>
    </source>
</evidence>
<dbReference type="EMBL" id="JAGTJS010000002">
    <property type="protein sequence ID" value="KAH7273742.1"/>
    <property type="molecule type" value="Genomic_DNA"/>
</dbReference>
<dbReference type="OrthoDB" id="417112at2759"/>
<organism evidence="2 3">
    <name type="scientific">Fusarium solani</name>
    <name type="common">Filamentous fungus</name>
    <dbReference type="NCBI Taxonomy" id="169388"/>
    <lineage>
        <taxon>Eukaryota</taxon>
        <taxon>Fungi</taxon>
        <taxon>Dikarya</taxon>
        <taxon>Ascomycota</taxon>
        <taxon>Pezizomycotina</taxon>
        <taxon>Sordariomycetes</taxon>
        <taxon>Hypocreomycetidae</taxon>
        <taxon>Hypocreales</taxon>
        <taxon>Nectriaceae</taxon>
        <taxon>Fusarium</taxon>
        <taxon>Fusarium solani species complex</taxon>
    </lineage>
</organism>
<dbReference type="HAMAP" id="MF_00055">
    <property type="entry name" value="MEMO1"/>
    <property type="match status" value="1"/>
</dbReference>
<gene>
    <name evidence="2" type="ORF">B0J15DRAFT_477930</name>
</gene>
<evidence type="ECO:0000256" key="1">
    <source>
        <dbReference type="ARBA" id="ARBA00006315"/>
    </source>
</evidence>
<name>A0A9P9RCA6_FUSSL</name>
<dbReference type="CDD" id="cd07361">
    <property type="entry name" value="MEMO_like"/>
    <property type="match status" value="1"/>
</dbReference>
<reference evidence="2" key="1">
    <citation type="journal article" date="2021" name="Nat. Commun.">
        <title>Genetic determinants of endophytism in the Arabidopsis root mycobiome.</title>
        <authorList>
            <person name="Mesny F."/>
            <person name="Miyauchi S."/>
            <person name="Thiergart T."/>
            <person name="Pickel B."/>
            <person name="Atanasova L."/>
            <person name="Karlsson M."/>
            <person name="Huettel B."/>
            <person name="Barry K.W."/>
            <person name="Haridas S."/>
            <person name="Chen C."/>
            <person name="Bauer D."/>
            <person name="Andreopoulos W."/>
            <person name="Pangilinan J."/>
            <person name="LaButti K."/>
            <person name="Riley R."/>
            <person name="Lipzen A."/>
            <person name="Clum A."/>
            <person name="Drula E."/>
            <person name="Henrissat B."/>
            <person name="Kohler A."/>
            <person name="Grigoriev I.V."/>
            <person name="Martin F.M."/>
            <person name="Hacquard S."/>
        </authorList>
    </citation>
    <scope>NUCLEOTIDE SEQUENCE</scope>
    <source>
        <strain evidence="2">FSSC 5 MPI-SDFR-AT-0091</strain>
    </source>
</reference>
<dbReference type="PANTHER" id="PTHR11060:SF0">
    <property type="entry name" value="PROTEIN MEMO1"/>
    <property type="match status" value="1"/>
</dbReference>
<dbReference type="Proteomes" id="UP000736672">
    <property type="component" value="Unassembled WGS sequence"/>
</dbReference>